<evidence type="ECO:0000256" key="4">
    <source>
        <dbReference type="ARBA" id="ARBA00022723"/>
    </source>
</evidence>
<evidence type="ECO:0000256" key="1">
    <source>
        <dbReference type="ARBA" id="ARBA00005957"/>
    </source>
</evidence>
<dbReference type="AlphaFoldDB" id="A0A176Q9F4"/>
<dbReference type="InterPro" id="IPR041756">
    <property type="entry name" value="M28_SGAP-like"/>
</dbReference>
<dbReference type="SUPFAM" id="SSF52025">
    <property type="entry name" value="PA domain"/>
    <property type="match status" value="1"/>
</dbReference>
<dbReference type="CDD" id="cd03876">
    <property type="entry name" value="M28_SGAP_like"/>
    <property type="match status" value="1"/>
</dbReference>
<dbReference type="InterPro" id="IPR045175">
    <property type="entry name" value="M28_fam"/>
</dbReference>
<dbReference type="PANTHER" id="PTHR12147:SF26">
    <property type="entry name" value="PEPTIDASE M28 DOMAIN-CONTAINING PROTEIN"/>
    <property type="match status" value="1"/>
</dbReference>
<dbReference type="GO" id="GO:0046872">
    <property type="term" value="F:metal ion binding"/>
    <property type="evidence" value="ECO:0007669"/>
    <property type="project" value="UniProtKB-KW"/>
</dbReference>
<evidence type="ECO:0000256" key="9">
    <source>
        <dbReference type="SAM" id="SignalP"/>
    </source>
</evidence>
<comment type="caution">
    <text evidence="12">The sequence shown here is derived from an EMBL/GenBank/DDBJ whole genome shotgun (WGS) entry which is preliminary data.</text>
</comment>
<dbReference type="GO" id="GO:0006508">
    <property type="term" value="P:proteolysis"/>
    <property type="evidence" value="ECO:0007669"/>
    <property type="project" value="UniProtKB-KW"/>
</dbReference>
<dbReference type="PANTHER" id="PTHR12147">
    <property type="entry name" value="METALLOPEPTIDASE M28 FAMILY MEMBER"/>
    <property type="match status" value="1"/>
</dbReference>
<evidence type="ECO:0000256" key="3">
    <source>
        <dbReference type="ARBA" id="ARBA00022670"/>
    </source>
</evidence>
<dbReference type="GO" id="GO:0004177">
    <property type="term" value="F:aminopeptidase activity"/>
    <property type="evidence" value="ECO:0007669"/>
    <property type="project" value="UniProtKB-KW"/>
</dbReference>
<keyword evidence="13" id="KW-1185">Reference proteome</keyword>
<feature type="chain" id="PRO_5038916221" evidence="9">
    <location>
        <begin position="25"/>
        <end position="507"/>
    </location>
</feature>
<evidence type="ECO:0000256" key="2">
    <source>
        <dbReference type="ARBA" id="ARBA00022438"/>
    </source>
</evidence>
<dbReference type="STRING" id="262209.AWH69_13460"/>
<evidence type="ECO:0000256" key="5">
    <source>
        <dbReference type="ARBA" id="ARBA00022729"/>
    </source>
</evidence>
<sequence>MRSARQAAVTAAAATAALAVSSFAASPAQGAANPNNSAKMRQAVTVDGVMRHLQAFQDIADANGGNRGAGTSGYEASGRYVEQKLRAAGWTTERQYFPFVYEQTRSTSLTEISPDARTVENIPMSYSQPTPVGGVTGQLAAPSVATGCVVGDYSGADLTGKIAVVSRGAGCSFAQKAQVAKSVNASAIIIYNNTTGALNGTLGGIDPTTAPATGVTQAEGQAILAKMARGPVTMRFVLDKTIEERQTFNVIAETPTGRDDNVVMMGAHLDSVEDGPGINDNGSGTAGVLETAIQLGKVNKLNNKVRVAFWGAEELGLLGSTEYVADLQENDPAELRNIATYLNFDMIGSPNYIIGVYDADQSTYPAPGVVPPGSIETEDVLTDYFDSVKQPWVDTEFSGRSDYKAFIDAGIPASGLFTGADGTKTPAEVEKFGGTAGVIYDPNYHTPADDITNVDRRALDIMSDAIAHSAITLAQSTEKINGKRSNGKSGKPAKPAPSVLPEGRTAA</sequence>
<dbReference type="EMBL" id="LQZG01000004">
    <property type="protein sequence ID" value="OAB86346.1"/>
    <property type="molecule type" value="Genomic_DNA"/>
</dbReference>
<feature type="region of interest" description="Disordered" evidence="8">
    <location>
        <begin position="477"/>
        <end position="507"/>
    </location>
</feature>
<dbReference type="Pfam" id="PF02225">
    <property type="entry name" value="PA"/>
    <property type="match status" value="1"/>
</dbReference>
<feature type="signal peptide" evidence="9">
    <location>
        <begin position="1"/>
        <end position="24"/>
    </location>
</feature>
<evidence type="ECO:0000256" key="8">
    <source>
        <dbReference type="SAM" id="MobiDB-lite"/>
    </source>
</evidence>
<reference evidence="12 13" key="1">
    <citation type="submission" date="2016-01" db="EMBL/GenBank/DDBJ databases">
        <title>Janibacter melonis strain CD11_4 genome sequencing and assembly.</title>
        <authorList>
            <person name="Nair G.R."/>
            <person name="Kaur G."/>
            <person name="Chander A.M."/>
            <person name="Mayilraj S."/>
        </authorList>
    </citation>
    <scope>NUCLEOTIDE SEQUENCE [LARGE SCALE GENOMIC DNA]</scope>
    <source>
        <strain evidence="12 13">CD11-4</strain>
    </source>
</reference>
<evidence type="ECO:0000259" key="10">
    <source>
        <dbReference type="Pfam" id="PF02225"/>
    </source>
</evidence>
<dbReference type="Gene3D" id="3.50.30.30">
    <property type="match status" value="1"/>
</dbReference>
<keyword evidence="6" id="KW-0378">Hydrolase</keyword>
<evidence type="ECO:0000259" key="11">
    <source>
        <dbReference type="Pfam" id="PF04389"/>
    </source>
</evidence>
<keyword evidence="7" id="KW-0862">Zinc</keyword>
<dbReference type="GO" id="GO:0008235">
    <property type="term" value="F:metalloexopeptidase activity"/>
    <property type="evidence" value="ECO:0007669"/>
    <property type="project" value="InterPro"/>
</dbReference>
<gene>
    <name evidence="12" type="ORF">AWH69_13460</name>
</gene>
<keyword evidence="5 9" id="KW-0732">Signal</keyword>
<protein>
    <submittedName>
        <fullName evidence="12">Peptidase M28</fullName>
    </submittedName>
</protein>
<evidence type="ECO:0000313" key="12">
    <source>
        <dbReference type="EMBL" id="OAB86346.1"/>
    </source>
</evidence>
<dbReference type="InterPro" id="IPR007484">
    <property type="entry name" value="Peptidase_M28"/>
</dbReference>
<dbReference type="InterPro" id="IPR046450">
    <property type="entry name" value="PA_dom_sf"/>
</dbReference>
<evidence type="ECO:0000313" key="13">
    <source>
        <dbReference type="Proteomes" id="UP000076976"/>
    </source>
</evidence>
<keyword evidence="2" id="KW-0031">Aminopeptidase</keyword>
<dbReference type="RefSeq" id="WP_083968995.1">
    <property type="nucleotide sequence ID" value="NZ_LQZG01000004.1"/>
</dbReference>
<dbReference type="InterPro" id="IPR003137">
    <property type="entry name" value="PA_domain"/>
</dbReference>
<keyword evidence="3" id="KW-0645">Protease</keyword>
<dbReference type="Pfam" id="PF04389">
    <property type="entry name" value="Peptidase_M28"/>
    <property type="match status" value="1"/>
</dbReference>
<accession>A0A176Q9F4</accession>
<name>A0A176Q9F4_9MICO</name>
<dbReference type="SUPFAM" id="SSF53187">
    <property type="entry name" value="Zn-dependent exopeptidases"/>
    <property type="match status" value="1"/>
</dbReference>
<keyword evidence="4" id="KW-0479">Metal-binding</keyword>
<feature type="domain" description="PA" evidence="10">
    <location>
        <begin position="135"/>
        <end position="223"/>
    </location>
</feature>
<evidence type="ECO:0000256" key="6">
    <source>
        <dbReference type="ARBA" id="ARBA00022801"/>
    </source>
</evidence>
<organism evidence="12 13">
    <name type="scientific">Janibacter melonis</name>
    <dbReference type="NCBI Taxonomy" id="262209"/>
    <lineage>
        <taxon>Bacteria</taxon>
        <taxon>Bacillati</taxon>
        <taxon>Actinomycetota</taxon>
        <taxon>Actinomycetes</taxon>
        <taxon>Micrococcales</taxon>
        <taxon>Intrasporangiaceae</taxon>
        <taxon>Janibacter</taxon>
    </lineage>
</organism>
<dbReference type="Proteomes" id="UP000076976">
    <property type="component" value="Unassembled WGS sequence"/>
</dbReference>
<feature type="compositionally biased region" description="Polar residues" evidence="8">
    <location>
        <begin position="477"/>
        <end position="488"/>
    </location>
</feature>
<feature type="domain" description="Peptidase M28" evidence="11">
    <location>
        <begin position="249"/>
        <end position="468"/>
    </location>
</feature>
<dbReference type="Gene3D" id="3.40.630.10">
    <property type="entry name" value="Zn peptidases"/>
    <property type="match status" value="1"/>
</dbReference>
<comment type="similarity">
    <text evidence="1">Belongs to the peptidase M28 family. M28A subfamily.</text>
</comment>
<proteinExistence type="inferred from homology"/>
<evidence type="ECO:0000256" key="7">
    <source>
        <dbReference type="ARBA" id="ARBA00022833"/>
    </source>
</evidence>